<evidence type="ECO:0000313" key="1">
    <source>
        <dbReference type="EMBL" id="AFN74948.1"/>
    </source>
</evidence>
<dbReference type="KEGG" id="mro:MROS_1714"/>
<dbReference type="InterPro" id="IPR046495">
    <property type="entry name" value="DUF6588"/>
</dbReference>
<dbReference type="PATRIC" id="fig|1191523.3.peg.1819"/>
<dbReference type="AlphaFoldDB" id="I7A176"/>
<sequence>MPHIVKKEILVKLKYQLRGDNQMGTRTGKNLSLFVLALIIFSVQIKAQSLNETLSNLSSTVGEAYVAPVTSAFGSNLNSGWISEIPDAKILGFNLTLKVVGMGSLFSDDVKKFSATGDFYFNDKQAGQILANSGIDPTNPDYENLKQEIKSRKFNVQFSGPTIVGSKNEFLKVKFNGGSFYEGRYELQPYEMAIEEVKGFLDELPALPTAAVQLNVGTVLGTNLSVRYLPAVDIKDLGKFTFWGLGAIHNLNVFLNNPLPLDLSVGAFYQQLKVGDVFETKATQFGVFASKQFGVLVSITPYAGLTFESSKTTVNYDYQSNETVNGVPVPPTRISFDLEGDNSSAFTVGFNLNLIIFDIVADYKMAKTNTATLGLVIGF</sequence>
<dbReference type="STRING" id="1191523.MROS_1714"/>
<dbReference type="Pfam" id="PF20230">
    <property type="entry name" value="DUF6588"/>
    <property type="match status" value="1"/>
</dbReference>
<dbReference type="Proteomes" id="UP000009011">
    <property type="component" value="Chromosome"/>
</dbReference>
<organism evidence="1 2">
    <name type="scientific">Melioribacter roseus (strain DSM 23840 / JCM 17771 / VKM B-2668 / P3M-2)</name>
    <dbReference type="NCBI Taxonomy" id="1191523"/>
    <lineage>
        <taxon>Bacteria</taxon>
        <taxon>Pseudomonadati</taxon>
        <taxon>Ignavibacteriota</taxon>
        <taxon>Ignavibacteria</taxon>
        <taxon>Ignavibacteriales</taxon>
        <taxon>Melioribacteraceae</taxon>
        <taxon>Melioribacter</taxon>
    </lineage>
</organism>
<gene>
    <name evidence="1" type="ordered locus">MROS_1714</name>
</gene>
<evidence type="ECO:0000313" key="2">
    <source>
        <dbReference type="Proteomes" id="UP000009011"/>
    </source>
</evidence>
<proteinExistence type="predicted"/>
<dbReference type="EMBL" id="CP003557">
    <property type="protein sequence ID" value="AFN74948.1"/>
    <property type="molecule type" value="Genomic_DNA"/>
</dbReference>
<reference evidence="1 2" key="1">
    <citation type="journal article" date="2013" name="PLoS ONE">
        <title>Genomic analysis of Melioribacter roseus, facultatively anaerobic organotrophic bacterium representing a novel deep lineage within Bacteriodetes/Chlorobi group.</title>
        <authorList>
            <person name="Kadnikov V.V."/>
            <person name="Mardanov A.V."/>
            <person name="Podosokorskaya O.A."/>
            <person name="Gavrilov S.N."/>
            <person name="Kublanov I.V."/>
            <person name="Beletsky A.V."/>
            <person name="Bonch-Osmolovskaya E.A."/>
            <person name="Ravin N.V."/>
        </authorList>
    </citation>
    <scope>NUCLEOTIDE SEQUENCE [LARGE SCALE GENOMIC DNA]</scope>
    <source>
        <strain evidence="2">JCM 17771 / P3M-2</strain>
    </source>
</reference>
<protein>
    <submittedName>
        <fullName evidence="1">Uncharacterized protein</fullName>
    </submittedName>
</protein>
<accession>I7A176</accession>
<name>I7A176_MELRP</name>
<dbReference type="HOGENOM" id="CLU_729202_0_0_10"/>
<keyword evidence="2" id="KW-1185">Reference proteome</keyword>